<keyword evidence="4" id="KW-1185">Reference proteome</keyword>
<reference evidence="4" key="1">
    <citation type="journal article" date="2023" name="Commun. Biol.">
        <title>Genome analysis of Parmales, the sister group of diatoms, reveals the evolutionary specialization of diatoms from phago-mixotrophs to photoautotrophs.</title>
        <authorList>
            <person name="Ban H."/>
            <person name="Sato S."/>
            <person name="Yoshikawa S."/>
            <person name="Yamada K."/>
            <person name="Nakamura Y."/>
            <person name="Ichinomiya M."/>
            <person name="Sato N."/>
            <person name="Blanc-Mathieu R."/>
            <person name="Endo H."/>
            <person name="Kuwata A."/>
            <person name="Ogata H."/>
        </authorList>
    </citation>
    <scope>NUCLEOTIDE SEQUENCE [LARGE SCALE GENOMIC DNA]</scope>
    <source>
        <strain evidence="4">NIES 3701</strain>
    </source>
</reference>
<accession>A0A9W7BQM9</accession>
<organism evidence="3 4">
    <name type="scientific">Triparma strigata</name>
    <dbReference type="NCBI Taxonomy" id="1606541"/>
    <lineage>
        <taxon>Eukaryota</taxon>
        <taxon>Sar</taxon>
        <taxon>Stramenopiles</taxon>
        <taxon>Ochrophyta</taxon>
        <taxon>Bolidophyceae</taxon>
        <taxon>Parmales</taxon>
        <taxon>Triparmaceae</taxon>
        <taxon>Triparma</taxon>
    </lineage>
</organism>
<evidence type="ECO:0000256" key="1">
    <source>
        <dbReference type="SAM" id="MobiDB-lite"/>
    </source>
</evidence>
<dbReference type="Pfam" id="PF01852">
    <property type="entry name" value="START"/>
    <property type="match status" value="1"/>
</dbReference>
<sequence>MARLSSKKIVPIMESKSSAALAFLSSPEATLHVKNYNTDVDVENEKVLQMDNVLQTYTDGEDALFTAAHGLLTGMNMQGAIPFKDFPITFSTTKFLRGFYNVKEGDIYAKSTLTIRGDHSRVAARVANYYYRCMNPAFGITKKDMVLDDEVYLEHPNSHSSIYHQAFSFPSPLADREVICNIMWKRVSEKTVVVAYHPLTSHPLVENKDGKSVIRGSFHSVFQVTQLDDRTTEINWGFHINFGGKLPKVVVNSVIIPNFNRALSHHQVYFANSIDLANLSKSDGKLLGEVLVNQIKTARKRGGWKKHAELGKVGVDEFLYISDAMRSYLSAFLYANYYDEDNKLNTATLQAVLVSLSALWLVSAVTFISSIKHKYIHTFYNFDTTSDYDRNLVLNLREDQEEAKASVMYDHPDTRQGWGDELLRPWCLASWSKWETERPAWFTDAWIEVVPNDYIPYDWQVKYKKTKGRVDDPGMRRRSSLQQVKTLLGGTEEDR</sequence>
<feature type="region of interest" description="Disordered" evidence="1">
    <location>
        <begin position="469"/>
        <end position="495"/>
    </location>
</feature>
<evidence type="ECO:0000313" key="3">
    <source>
        <dbReference type="EMBL" id="GMH91957.1"/>
    </source>
</evidence>
<name>A0A9W7BQM9_9STRA</name>
<dbReference type="Proteomes" id="UP001165085">
    <property type="component" value="Unassembled WGS sequence"/>
</dbReference>
<dbReference type="EMBL" id="BRXY01000393">
    <property type="protein sequence ID" value="GMH91957.1"/>
    <property type="molecule type" value="Genomic_DNA"/>
</dbReference>
<dbReference type="InterPro" id="IPR023393">
    <property type="entry name" value="START-like_dom_sf"/>
</dbReference>
<evidence type="ECO:0000259" key="2">
    <source>
        <dbReference type="Pfam" id="PF01852"/>
    </source>
</evidence>
<dbReference type="AlphaFoldDB" id="A0A9W7BQM9"/>
<protein>
    <recommendedName>
        <fullName evidence="2">START domain-containing protein</fullName>
    </recommendedName>
</protein>
<dbReference type="InterPro" id="IPR002913">
    <property type="entry name" value="START_lipid-bd_dom"/>
</dbReference>
<gene>
    <name evidence="3" type="ORF">TrST_g544</name>
</gene>
<dbReference type="GO" id="GO:0008289">
    <property type="term" value="F:lipid binding"/>
    <property type="evidence" value="ECO:0007669"/>
    <property type="project" value="InterPro"/>
</dbReference>
<comment type="caution">
    <text evidence="3">The sequence shown here is derived from an EMBL/GenBank/DDBJ whole genome shotgun (WGS) entry which is preliminary data.</text>
</comment>
<evidence type="ECO:0000313" key="4">
    <source>
        <dbReference type="Proteomes" id="UP001165085"/>
    </source>
</evidence>
<feature type="domain" description="START" evidence="2">
    <location>
        <begin position="153"/>
        <end position="255"/>
    </location>
</feature>
<dbReference type="OrthoDB" id="10455389at2759"/>
<proteinExistence type="predicted"/>
<dbReference type="SUPFAM" id="SSF55961">
    <property type="entry name" value="Bet v1-like"/>
    <property type="match status" value="1"/>
</dbReference>
<dbReference type="Gene3D" id="3.30.530.20">
    <property type="match status" value="1"/>
</dbReference>